<dbReference type="InterPro" id="IPR027484">
    <property type="entry name" value="PInositol-4-P-5-kinase_N"/>
</dbReference>
<accession>A0AAV8GIE1</accession>
<evidence type="ECO:0000259" key="10">
    <source>
        <dbReference type="PROSITE" id="PS51455"/>
    </source>
</evidence>
<dbReference type="Pfam" id="PF00118">
    <property type="entry name" value="Cpn60_TCP1"/>
    <property type="match status" value="1"/>
</dbReference>
<dbReference type="SMART" id="SM00330">
    <property type="entry name" value="PIPKc"/>
    <property type="match status" value="1"/>
</dbReference>
<dbReference type="EMBL" id="JAMFTS010000001">
    <property type="protein sequence ID" value="KAJ4804734.1"/>
    <property type="molecule type" value="Genomic_DNA"/>
</dbReference>
<dbReference type="InterPro" id="IPR002498">
    <property type="entry name" value="PInositol-4-P-4/5-kinase_core"/>
</dbReference>
<evidence type="ECO:0000256" key="1">
    <source>
        <dbReference type="ARBA" id="ARBA00012009"/>
    </source>
</evidence>
<keyword evidence="4 8" id="KW-0418">Kinase</keyword>
<keyword evidence="2 8" id="KW-0808">Transferase</keyword>
<dbReference type="GO" id="GO:0010008">
    <property type="term" value="C:endosome membrane"/>
    <property type="evidence" value="ECO:0007669"/>
    <property type="project" value="TreeGrafter"/>
</dbReference>
<dbReference type="FunFam" id="3.30.810.10:FF:000001">
    <property type="entry name" value="1-phosphatidylinositol 3-phosphate 5-kinase FAB1"/>
    <property type="match status" value="1"/>
</dbReference>
<dbReference type="SUPFAM" id="SSF56104">
    <property type="entry name" value="SAICAR synthase-like"/>
    <property type="match status" value="1"/>
</dbReference>
<evidence type="ECO:0000313" key="12">
    <source>
        <dbReference type="Proteomes" id="UP001140206"/>
    </source>
</evidence>
<name>A0AAV8GIE1_9POAL</name>
<dbReference type="FunFam" id="3.30.800.10:FF:000007">
    <property type="entry name" value="Putative 1-phosphatidylinositol-4-phosphate 5-kinase/ zinc ion binding family"/>
    <property type="match status" value="1"/>
</dbReference>
<dbReference type="EC" id="2.7.1.150" evidence="1"/>
<dbReference type="PANTHER" id="PTHR45748">
    <property type="entry name" value="1-PHOSPHATIDYLINOSITOL 3-PHOSPHATE 5-KINASE-RELATED"/>
    <property type="match status" value="1"/>
</dbReference>
<proteinExistence type="predicted"/>
<evidence type="ECO:0000256" key="3">
    <source>
        <dbReference type="ARBA" id="ARBA00022741"/>
    </source>
</evidence>
<evidence type="ECO:0000256" key="7">
    <source>
        <dbReference type="ARBA" id="ARBA00077223"/>
    </source>
</evidence>
<dbReference type="Pfam" id="PF01504">
    <property type="entry name" value="PIP5K"/>
    <property type="match status" value="1"/>
</dbReference>
<evidence type="ECO:0000313" key="11">
    <source>
        <dbReference type="EMBL" id="KAJ4804734.1"/>
    </source>
</evidence>
<evidence type="ECO:0000256" key="8">
    <source>
        <dbReference type="PROSITE-ProRule" id="PRU00781"/>
    </source>
</evidence>
<evidence type="ECO:0000256" key="5">
    <source>
        <dbReference type="ARBA" id="ARBA00022840"/>
    </source>
</evidence>
<dbReference type="GO" id="GO:0005524">
    <property type="term" value="F:ATP binding"/>
    <property type="evidence" value="ECO:0007669"/>
    <property type="project" value="UniProtKB-UniRule"/>
</dbReference>
<dbReference type="InterPro" id="IPR027410">
    <property type="entry name" value="TCP-1-like_intermed_sf"/>
</dbReference>
<dbReference type="Gene3D" id="3.30.810.10">
    <property type="entry name" value="2-Layer Sandwich"/>
    <property type="match status" value="1"/>
</dbReference>
<evidence type="ECO:0000256" key="9">
    <source>
        <dbReference type="SAM" id="MobiDB-lite"/>
    </source>
</evidence>
<protein>
    <recommendedName>
        <fullName evidence="1">1-phosphatidylinositol-3-phosphate 5-kinase</fullName>
        <ecNumber evidence="1">2.7.1.150</ecNumber>
    </recommendedName>
    <alternativeName>
        <fullName evidence="7">Phosphatidylinositol 3-phosphate 5-kinase type III</fullName>
    </alternativeName>
</protein>
<dbReference type="PROSITE" id="PS51455">
    <property type="entry name" value="PIPK"/>
    <property type="match status" value="1"/>
</dbReference>
<dbReference type="InterPro" id="IPR044769">
    <property type="entry name" value="PIKfyve_PIPKc"/>
</dbReference>
<dbReference type="InterPro" id="IPR027483">
    <property type="entry name" value="PInositol-4-P-4/5-kinase_C_sf"/>
</dbReference>
<dbReference type="PANTHER" id="PTHR45748:SF4">
    <property type="entry name" value="1-PHOSPHATIDYLINOSITOL-3-PHOSPHATE 5-KINASE FAB1D-RELATED"/>
    <property type="match status" value="1"/>
</dbReference>
<dbReference type="SUPFAM" id="SSF54849">
    <property type="entry name" value="GroEL-intermediate domain like"/>
    <property type="match status" value="1"/>
</dbReference>
<dbReference type="FunFam" id="3.50.7.10:FF:000007">
    <property type="entry name" value="1-phosphatidylinositol 3-phosphate 5-kinase isoform X1"/>
    <property type="match status" value="1"/>
</dbReference>
<dbReference type="GO" id="GO:0000285">
    <property type="term" value="F:1-phosphatidylinositol-3-phosphate 5-kinase activity"/>
    <property type="evidence" value="ECO:0007669"/>
    <property type="project" value="UniProtKB-EC"/>
</dbReference>
<evidence type="ECO:0000256" key="2">
    <source>
        <dbReference type="ARBA" id="ARBA00022679"/>
    </source>
</evidence>
<dbReference type="InterPro" id="IPR002423">
    <property type="entry name" value="Cpn60/GroEL/TCP-1"/>
</dbReference>
<feature type="region of interest" description="Disordered" evidence="9">
    <location>
        <begin position="110"/>
        <end position="156"/>
    </location>
</feature>
<evidence type="ECO:0000256" key="6">
    <source>
        <dbReference type="ARBA" id="ARBA00023464"/>
    </source>
</evidence>
<dbReference type="Gene3D" id="3.50.7.10">
    <property type="entry name" value="GroEL"/>
    <property type="match status" value="1"/>
</dbReference>
<evidence type="ECO:0000256" key="4">
    <source>
        <dbReference type="ARBA" id="ARBA00022777"/>
    </source>
</evidence>
<gene>
    <name evidence="11" type="ORF">LUZ62_017300</name>
</gene>
<dbReference type="InterPro" id="IPR027409">
    <property type="entry name" value="GroEL-like_apical_dom_sf"/>
</dbReference>
<organism evidence="11 12">
    <name type="scientific">Rhynchospora pubera</name>
    <dbReference type="NCBI Taxonomy" id="906938"/>
    <lineage>
        <taxon>Eukaryota</taxon>
        <taxon>Viridiplantae</taxon>
        <taxon>Streptophyta</taxon>
        <taxon>Embryophyta</taxon>
        <taxon>Tracheophyta</taxon>
        <taxon>Spermatophyta</taxon>
        <taxon>Magnoliopsida</taxon>
        <taxon>Liliopsida</taxon>
        <taxon>Poales</taxon>
        <taxon>Cyperaceae</taxon>
        <taxon>Cyperoideae</taxon>
        <taxon>Rhynchosporeae</taxon>
        <taxon>Rhynchospora</taxon>
    </lineage>
</organism>
<dbReference type="Proteomes" id="UP001140206">
    <property type="component" value="Chromosome 1"/>
</dbReference>
<comment type="subunit">
    <text evidence="6">Component of the PI(3,5)P2 regulatory complex at least composed of ATG18, SAC/FIG4, FAB1 and VAC14.</text>
</comment>
<keyword evidence="5 8" id="KW-0067">ATP-binding</keyword>
<reference evidence="11" key="1">
    <citation type="submission" date="2022-08" db="EMBL/GenBank/DDBJ databases">
        <authorList>
            <person name="Marques A."/>
        </authorList>
    </citation>
    <scope>NUCLEOTIDE SEQUENCE</scope>
    <source>
        <strain evidence="11">RhyPub2mFocal</strain>
        <tissue evidence="11">Leaves</tissue>
    </source>
</reference>
<comment type="caution">
    <text evidence="11">The sequence shown here is derived from an EMBL/GenBank/DDBJ whole genome shotgun (WGS) entry which is preliminary data.</text>
</comment>
<dbReference type="CDD" id="cd03334">
    <property type="entry name" value="Fab1_TCP"/>
    <property type="match status" value="1"/>
</dbReference>
<keyword evidence="3 8" id="KW-0547">Nucleotide-binding</keyword>
<dbReference type="SUPFAM" id="SSF52029">
    <property type="entry name" value="GroEL apical domain-like"/>
    <property type="match status" value="1"/>
</dbReference>
<sequence length="1395" mass="157440">MAILSGVMPGFSTHLINHTYLISNMCMCMSPLTGDFPANMNPPVRVEELHEPPQEIRSCEGNGLHYENGERSEHIHIEPGGTSGRTSPPIISNISINPEILIPPEPAVKEEKEFSLTSTNLEEDDDDFGGAIGTKWEDESPSPSPTGNSNPSSDGERQVAMMEAMNGQFKLLVRRFLEVEGIPVMSTEGDCWLDVVANISWEAAQLIKPEASEGKEMDPWSYVKVKCVASGTRNQSAVIKGLVFKKNTANKHMPNSFKNPKLLLLKGVLGHSDAGLSSFDSMGEENIHIQKSIEQMTETCQPNVILVEKTVSGNIQELLLRKGISLVLDMKLHRLERISRCSGSAVITFSDVLKDPKLKSCESFRVERFVEEHNIGGEGGKKPAKTLMFLEGFPRPLGCTILLRGANSEELKKVKHVLQYTVFAAYHLILETSFFEDQRAFLNDKIVPKVEPSVVPHLPSLSNGHTQHNPRLSRNAKELPLLPGFYRVNGSSNMDLYDTSADSALEYSTQEISTDTDKEVAACKICNKEEGSVGSAENGVHDNGSCINKAKMDGNDSETILVLTTSQCMTKQSMCEQSRYNRIKYYGNCDISLGRYLQNLLNSQGYSCSTCGEPQEAHEYSYTHRNGNLTVIIKQLHPDYQLSGESEGKIWMWSRCLKCEAETGTSMPTPRVVMSTSARSLSFGKFLELSFSSQSAARRLSKCGHLLHRDCLRFFGLGSKVAVFWYTPVEVFTACKPPSILGFHNPNRRGLLKDEFRKKILPRGLQLFSKIASILHHLKNKQESYISASVKELPGVEEMFHQEKADFESLSETIEKCEKNEDMADNELLSLNWLYQDLVLQIYVWDRRLNQLLQYKPSYIEQEYTEKTIEESTNKTESLEASSLVSLNDDKVQLETTSNMTQSSLVPESYLARKESLIGNSTLEDPEKWVWAPFSELKSTYRSEISNFYLTRFFMVNNYTPVHLLLSPLNEDATQDRDPPRFSVGPDGSIILVCEDEISSIISRALAISEIKHNNKFTIESTLEKSDSYLSLGSVTSSKWSSTDSSDSSDSLSSQYSLSFDEAVPLSKDHHPEVFVNGRLGLRGKYSVVCLCAEDFYNLRKKCCPSEMAYIISLSRCKKWDAQGGKSKAFFAKTMDERFIIKQIKRAEFESFLKFEKDYFKYVNESIDSGNPTGLAKILGIYEVRQIKNGKEMKMDVMVMENLHFGKNISRIYDLKGAIFSRHISNSNSSEDLEQVYLDQNFIDDLRMSPFYVGVKTKHLLQRAIWNDTTFLTSINVMDYSLLVGVDKQRHELVFGIIDYLRQYTWDKQLETWVKSSLVVPKNTSPTIVSPKEYKKRFRKFMIKYFFTVPDDWVTHSLSENCVGPCKLCSQQGSLEMNSSDKRTHDQQIESPSSS</sequence>
<dbReference type="CDD" id="cd17300">
    <property type="entry name" value="PIPKc_PIKfyve"/>
    <property type="match status" value="1"/>
</dbReference>
<dbReference type="GO" id="GO:0046854">
    <property type="term" value="P:phosphatidylinositol phosphate biosynthetic process"/>
    <property type="evidence" value="ECO:0007669"/>
    <property type="project" value="TreeGrafter"/>
</dbReference>
<keyword evidence="12" id="KW-1185">Reference proteome</keyword>
<feature type="domain" description="PIPK" evidence="10">
    <location>
        <begin position="1015"/>
        <end position="1346"/>
    </location>
</feature>
<dbReference type="Gene3D" id="3.30.800.10">
    <property type="entry name" value="Phosphatidylinositol Phosphate Kinase II Beta"/>
    <property type="match status" value="1"/>
</dbReference>